<reference evidence="6" key="1">
    <citation type="submission" date="2021-05" db="EMBL/GenBank/DDBJ databases">
        <authorList>
            <person name="Arsene-Ploetze F."/>
        </authorList>
    </citation>
    <scope>NUCLEOTIDE SEQUENCE</scope>
    <source>
        <strain evidence="6">DSM 42138</strain>
    </source>
</reference>
<evidence type="ECO:0000313" key="7">
    <source>
        <dbReference type="Proteomes" id="UP001152519"/>
    </source>
</evidence>
<evidence type="ECO:0000313" key="6">
    <source>
        <dbReference type="EMBL" id="CAG6393694.1"/>
    </source>
</evidence>
<dbReference type="InterPro" id="IPR050109">
    <property type="entry name" value="HTH-type_TetR-like_transc_reg"/>
</dbReference>
<dbReference type="InterPro" id="IPR009057">
    <property type="entry name" value="Homeodomain-like_sf"/>
</dbReference>
<dbReference type="PANTHER" id="PTHR30055:SF146">
    <property type="entry name" value="HTH-TYPE TRANSCRIPTIONAL DUAL REGULATOR CECR"/>
    <property type="match status" value="1"/>
</dbReference>
<dbReference type="Proteomes" id="UP001152519">
    <property type="component" value="Unassembled WGS sequence"/>
</dbReference>
<proteinExistence type="predicted"/>
<evidence type="ECO:0000256" key="4">
    <source>
        <dbReference type="PROSITE-ProRule" id="PRU00335"/>
    </source>
</evidence>
<dbReference type="PRINTS" id="PR00455">
    <property type="entry name" value="HTHTETR"/>
</dbReference>
<feature type="DNA-binding region" description="H-T-H motif" evidence="4">
    <location>
        <begin position="29"/>
        <end position="48"/>
    </location>
</feature>
<dbReference type="Gene3D" id="1.10.357.10">
    <property type="entry name" value="Tetracycline Repressor, domain 2"/>
    <property type="match status" value="1"/>
</dbReference>
<keyword evidence="7" id="KW-1185">Reference proteome</keyword>
<dbReference type="RefSeq" id="WP_251489564.1">
    <property type="nucleotide sequence ID" value="NZ_CAJSLV010000050.1"/>
</dbReference>
<evidence type="ECO:0000256" key="2">
    <source>
        <dbReference type="ARBA" id="ARBA00023125"/>
    </source>
</evidence>
<dbReference type="Pfam" id="PF00440">
    <property type="entry name" value="TetR_N"/>
    <property type="match status" value="1"/>
</dbReference>
<keyword evidence="2 4" id="KW-0238">DNA-binding</keyword>
<protein>
    <submittedName>
        <fullName evidence="6">Transcriptional regulator, TetR family</fullName>
    </submittedName>
</protein>
<dbReference type="FunFam" id="1.10.10.60:FF:000141">
    <property type="entry name" value="TetR family transcriptional regulator"/>
    <property type="match status" value="1"/>
</dbReference>
<dbReference type="GO" id="GO:0003700">
    <property type="term" value="F:DNA-binding transcription factor activity"/>
    <property type="evidence" value="ECO:0007669"/>
    <property type="project" value="TreeGrafter"/>
</dbReference>
<dbReference type="AlphaFoldDB" id="A0A9W4GQK6"/>
<keyword evidence="3" id="KW-0804">Transcription</keyword>
<dbReference type="SUPFAM" id="SSF46689">
    <property type="entry name" value="Homeodomain-like"/>
    <property type="match status" value="1"/>
</dbReference>
<feature type="domain" description="HTH tetR-type" evidence="5">
    <location>
        <begin position="6"/>
        <end position="66"/>
    </location>
</feature>
<dbReference type="PROSITE" id="PS50977">
    <property type="entry name" value="HTH_TETR_2"/>
    <property type="match status" value="1"/>
</dbReference>
<dbReference type="Pfam" id="PF14246">
    <property type="entry name" value="TetR_C_7"/>
    <property type="match status" value="1"/>
</dbReference>
<dbReference type="EMBL" id="CAJSLV010000050">
    <property type="protein sequence ID" value="CAG6393694.1"/>
    <property type="molecule type" value="Genomic_DNA"/>
</dbReference>
<dbReference type="InterPro" id="IPR039536">
    <property type="entry name" value="TetR_C_Proteobacteria"/>
</dbReference>
<organism evidence="6 7">
    <name type="scientific">Actinacidiphila cocklensis</name>
    <dbReference type="NCBI Taxonomy" id="887465"/>
    <lineage>
        <taxon>Bacteria</taxon>
        <taxon>Bacillati</taxon>
        <taxon>Actinomycetota</taxon>
        <taxon>Actinomycetes</taxon>
        <taxon>Kitasatosporales</taxon>
        <taxon>Streptomycetaceae</taxon>
        <taxon>Actinacidiphila</taxon>
    </lineage>
</organism>
<dbReference type="PANTHER" id="PTHR30055">
    <property type="entry name" value="HTH-TYPE TRANSCRIPTIONAL REGULATOR RUTR"/>
    <property type="match status" value="1"/>
</dbReference>
<keyword evidence="1" id="KW-0805">Transcription regulation</keyword>
<accession>A0A9W4GQK6</accession>
<comment type="caution">
    <text evidence="6">The sequence shown here is derived from an EMBL/GenBank/DDBJ whole genome shotgun (WGS) entry which is preliminary data.</text>
</comment>
<evidence type="ECO:0000256" key="3">
    <source>
        <dbReference type="ARBA" id="ARBA00023163"/>
    </source>
</evidence>
<dbReference type="GO" id="GO:0000976">
    <property type="term" value="F:transcription cis-regulatory region binding"/>
    <property type="evidence" value="ECO:0007669"/>
    <property type="project" value="TreeGrafter"/>
</dbReference>
<evidence type="ECO:0000259" key="5">
    <source>
        <dbReference type="PROSITE" id="PS50977"/>
    </source>
</evidence>
<name>A0A9W4GQK6_9ACTN</name>
<evidence type="ECO:0000256" key="1">
    <source>
        <dbReference type="ARBA" id="ARBA00023015"/>
    </source>
</evidence>
<sequence>MARRGEELREHILFTAKDVFLETGFERASMDTLAARAATSKRTLYAHFESKDKLFLAVVDLVRELYLDRLRTPGEYAGDDAEAVVLYCGRFLQMLLWEPTLRMCRLGIAEAERLPEASARYYDAIFHSAHQRLADHLGRRLGLPPADCARIAHELIGRTLHPRFLRALFGTEELLTQRPEKETIAADVDLAPIRAAVAALLPSAR</sequence>
<gene>
    <name evidence="6" type="ORF">SCOCK_210134</name>
</gene>
<dbReference type="InterPro" id="IPR001647">
    <property type="entry name" value="HTH_TetR"/>
</dbReference>
<dbReference type="GO" id="GO:0045892">
    <property type="term" value="P:negative regulation of DNA-templated transcription"/>
    <property type="evidence" value="ECO:0007669"/>
    <property type="project" value="UniProtKB-ARBA"/>
</dbReference>